<dbReference type="SUPFAM" id="SSF48264">
    <property type="entry name" value="Cytochrome P450"/>
    <property type="match status" value="2"/>
</dbReference>
<keyword evidence="2" id="KW-0479">Metal-binding</keyword>
<keyword evidence="3" id="KW-0560">Oxidoreductase</keyword>
<keyword evidence="7" id="KW-1185">Reference proteome</keyword>
<evidence type="ECO:0000256" key="1">
    <source>
        <dbReference type="ARBA" id="ARBA00022617"/>
    </source>
</evidence>
<proteinExistence type="predicted"/>
<evidence type="ECO:0000256" key="5">
    <source>
        <dbReference type="ARBA" id="ARBA00023033"/>
    </source>
</evidence>
<evidence type="ECO:0000256" key="2">
    <source>
        <dbReference type="ARBA" id="ARBA00022723"/>
    </source>
</evidence>
<dbReference type="EMBL" id="CAUOFW020002702">
    <property type="protein sequence ID" value="CAK9155389.1"/>
    <property type="molecule type" value="Genomic_DNA"/>
</dbReference>
<name>A0ABC8SDX6_9AQUA</name>
<dbReference type="Gene3D" id="1.10.630.10">
    <property type="entry name" value="Cytochrome P450"/>
    <property type="match status" value="2"/>
</dbReference>
<dbReference type="GO" id="GO:0046872">
    <property type="term" value="F:metal ion binding"/>
    <property type="evidence" value="ECO:0007669"/>
    <property type="project" value="UniProtKB-KW"/>
</dbReference>
<keyword evidence="4" id="KW-0408">Iron</keyword>
<dbReference type="PANTHER" id="PTHR47947">
    <property type="entry name" value="CYTOCHROME P450 82C3-RELATED"/>
    <property type="match status" value="1"/>
</dbReference>
<keyword evidence="5" id="KW-0503">Monooxygenase</keyword>
<evidence type="ECO:0000313" key="7">
    <source>
        <dbReference type="Proteomes" id="UP001642360"/>
    </source>
</evidence>
<evidence type="ECO:0000313" key="6">
    <source>
        <dbReference type="EMBL" id="CAK9155389.1"/>
    </source>
</evidence>
<evidence type="ECO:0000256" key="4">
    <source>
        <dbReference type="ARBA" id="ARBA00023004"/>
    </source>
</evidence>
<comment type="caution">
    <text evidence="6">The sequence shown here is derived from an EMBL/GenBank/DDBJ whole genome shotgun (WGS) entry which is preliminary data.</text>
</comment>
<reference evidence="6 7" key="1">
    <citation type="submission" date="2024-02" db="EMBL/GenBank/DDBJ databases">
        <authorList>
            <person name="Vignale AGUSTIN F."/>
            <person name="Sosa J E."/>
            <person name="Modenutti C."/>
        </authorList>
    </citation>
    <scope>NUCLEOTIDE SEQUENCE [LARGE SCALE GENOMIC DNA]</scope>
</reference>
<dbReference type="InterPro" id="IPR050651">
    <property type="entry name" value="Plant_Cytochrome_P450_Monoox"/>
</dbReference>
<protein>
    <recommendedName>
        <fullName evidence="8">Cytochrome P450</fullName>
    </recommendedName>
</protein>
<organism evidence="6 7">
    <name type="scientific">Ilex paraguariensis</name>
    <name type="common">yerba mate</name>
    <dbReference type="NCBI Taxonomy" id="185542"/>
    <lineage>
        <taxon>Eukaryota</taxon>
        <taxon>Viridiplantae</taxon>
        <taxon>Streptophyta</taxon>
        <taxon>Embryophyta</taxon>
        <taxon>Tracheophyta</taxon>
        <taxon>Spermatophyta</taxon>
        <taxon>Magnoliopsida</taxon>
        <taxon>eudicotyledons</taxon>
        <taxon>Gunneridae</taxon>
        <taxon>Pentapetalae</taxon>
        <taxon>asterids</taxon>
        <taxon>campanulids</taxon>
        <taxon>Aquifoliales</taxon>
        <taxon>Aquifoliaceae</taxon>
        <taxon>Ilex</taxon>
    </lineage>
</organism>
<dbReference type="Proteomes" id="UP001642360">
    <property type="component" value="Unassembled WGS sequence"/>
</dbReference>
<keyword evidence="1" id="KW-0349">Heme</keyword>
<dbReference type="InterPro" id="IPR036396">
    <property type="entry name" value="Cyt_P450_sf"/>
</dbReference>
<sequence>MGDFMPILKWVGFNGIEKKLAVLQEKRNQFMQDLIEEHRRMRSNSSSEKETKTMIDVLLSFQESEPEYCKDEIIKGMMLMIASPKTISSLRTALDCLPENTLAMITPPLIGGNKKVQGDCNKSFRLSGATNMGDFMPILKWVGFNGIEKKLAVLQEKRNQFMQDLIEEHRRMRSNSSSEKETKTMIDVLLSFQESEPEYCKDEIIKGMMLVSYSAPLNSFWALDHRQSFNFV</sequence>
<evidence type="ECO:0008006" key="8">
    <source>
        <dbReference type="Google" id="ProtNLM"/>
    </source>
</evidence>
<accession>A0ABC8SDX6</accession>
<gene>
    <name evidence="6" type="ORF">ILEXP_LOCUS23798</name>
</gene>
<dbReference type="AlphaFoldDB" id="A0ABC8SDX6"/>
<evidence type="ECO:0000256" key="3">
    <source>
        <dbReference type="ARBA" id="ARBA00023002"/>
    </source>
</evidence>
<dbReference type="PANTHER" id="PTHR47947:SF3">
    <property type="entry name" value="CYTOCHROME P450 81D1-LIKE"/>
    <property type="match status" value="1"/>
</dbReference>
<dbReference type="GO" id="GO:0004497">
    <property type="term" value="F:monooxygenase activity"/>
    <property type="evidence" value="ECO:0007669"/>
    <property type="project" value="UniProtKB-KW"/>
</dbReference>